<dbReference type="InterPro" id="IPR011589">
    <property type="entry name" value="UCP004961"/>
</dbReference>
<dbReference type="Proteomes" id="UP000585802">
    <property type="component" value="Unassembled WGS sequence"/>
</dbReference>
<gene>
    <name evidence="1" type="ORF">EYQ70_00685</name>
</gene>
<comment type="caution">
    <text evidence="1">The sequence shown here is derived from an EMBL/GenBank/DDBJ whole genome shotgun (WGS) entry which is preliminary data.</text>
</comment>
<dbReference type="EMBL" id="DUCX01000013">
    <property type="protein sequence ID" value="HIF36931.1"/>
    <property type="molecule type" value="Genomic_DNA"/>
</dbReference>
<organism evidence="1 2">
    <name type="scientific">Marine Group III euryarchaeote</name>
    <dbReference type="NCBI Taxonomy" id="2173149"/>
    <lineage>
        <taxon>Archaea</taxon>
        <taxon>Methanobacteriati</taxon>
        <taxon>Thermoplasmatota</taxon>
        <taxon>Thermoplasmata</taxon>
        <taxon>Candidatus Thermoprofundales</taxon>
    </lineage>
</organism>
<dbReference type="InterPro" id="IPR032466">
    <property type="entry name" value="Metal_Hydrolase"/>
</dbReference>
<dbReference type="InterPro" id="IPR001130">
    <property type="entry name" value="TatD-like"/>
</dbReference>
<dbReference type="SUPFAM" id="SSF51556">
    <property type="entry name" value="Metallo-dependent hydrolases"/>
    <property type="match status" value="1"/>
</dbReference>
<evidence type="ECO:0008006" key="3">
    <source>
        <dbReference type="Google" id="ProtNLM"/>
    </source>
</evidence>
<protein>
    <recommendedName>
        <fullName evidence="3">Metal-dependent hydrolase</fullName>
    </recommendedName>
</protein>
<reference evidence="2" key="1">
    <citation type="journal article" date="2019" name="bioRxiv">
        <title>Genome diversification in globally distributed novel marine Proteobacteria is linked to environmental adaptation.</title>
        <authorList>
            <person name="Zhou Z."/>
            <person name="Tran P.Q."/>
            <person name="Kieft K."/>
            <person name="Anantharaman K."/>
        </authorList>
    </citation>
    <scope>NUCLEOTIDE SEQUENCE [LARGE SCALE GENOMIC DNA]</scope>
</reference>
<evidence type="ECO:0000313" key="2">
    <source>
        <dbReference type="Proteomes" id="UP000585802"/>
    </source>
</evidence>
<evidence type="ECO:0000313" key="1">
    <source>
        <dbReference type="EMBL" id="HIF36931.1"/>
    </source>
</evidence>
<dbReference type="PIRSF" id="PIRSF004961">
    <property type="entry name" value="UCP004961_TatD"/>
    <property type="match status" value="1"/>
</dbReference>
<dbReference type="Pfam" id="PF01026">
    <property type="entry name" value="TatD_DNase"/>
    <property type="match status" value="1"/>
</dbReference>
<dbReference type="AlphaFoldDB" id="A0A7J4GVH5"/>
<dbReference type="PANTHER" id="PTHR42206:SF1">
    <property type="entry name" value="METAL-DEPENDENT HYDROLASE"/>
    <property type="match status" value="1"/>
</dbReference>
<dbReference type="GO" id="GO:0016788">
    <property type="term" value="F:hydrolase activity, acting on ester bonds"/>
    <property type="evidence" value="ECO:0007669"/>
    <property type="project" value="InterPro"/>
</dbReference>
<dbReference type="Gene3D" id="3.20.20.140">
    <property type="entry name" value="Metal-dependent hydrolases"/>
    <property type="match status" value="1"/>
</dbReference>
<accession>A0A7J4GVH5</accession>
<sequence length="294" mass="32892">MRYKYYVEDWVKPIRSHLFTTKVEITDNHFHLDPQGRKDLAVKDFLNAGGTRLVIVNKPYTPWKKIDKFKEQVNTTLNLANKARDVGAKVAVVASPHPIDLVKMLEFKTKTEASELYLDAVDFCTTLVDENLIVGLGELGRPHFDVDKSVWDLSNQVLLESLKRARDVDAAAVLHTESGTPEVMADISSIASKANFPKNRLVKHYGGPGAIENPSGIVVSIISSSTNIEYASNTNSNFMLETDYLDDPQRPGAVMGPKTVPRKTFKAIENNILSEKQVYKVHTSIPDSVYREFV</sequence>
<proteinExistence type="predicted"/>
<name>A0A7J4GVH5_9ARCH</name>
<dbReference type="PANTHER" id="PTHR42206">
    <property type="entry name" value="METAL-DEPENDENT HYDROLASE-RELATED"/>
    <property type="match status" value="1"/>
</dbReference>